<accession>A0A0V0GX33</accession>
<sequence length="106" mass="11955">MRPVEVGSWLMDSTSSKQVALMMCLFLHVFLLVLLVILYPQCLFLHLFLLIQLLIMLQNTRLSITQPFFLASANFVGIHSMSDNINNSSSACLLGCVSDCVWIIDF</sequence>
<dbReference type="AlphaFoldDB" id="A0A0V0GX33"/>
<keyword evidence="1" id="KW-0812">Transmembrane</keyword>
<keyword evidence="1" id="KW-1133">Transmembrane helix</keyword>
<protein>
    <submittedName>
        <fullName evidence="2">Putative ovule protein</fullName>
    </submittedName>
</protein>
<name>A0A0V0GX33_SOLCH</name>
<evidence type="ECO:0000256" key="1">
    <source>
        <dbReference type="SAM" id="Phobius"/>
    </source>
</evidence>
<feature type="transmembrane region" description="Helical" evidence="1">
    <location>
        <begin position="20"/>
        <end position="51"/>
    </location>
</feature>
<reference evidence="2" key="1">
    <citation type="submission" date="2015-12" db="EMBL/GenBank/DDBJ databases">
        <title>Gene expression during late stages of embryo sac development: a critical building block for successful pollen-pistil interactions.</title>
        <authorList>
            <person name="Liu Y."/>
            <person name="Joly V."/>
            <person name="Sabar M."/>
            <person name="Matton D.P."/>
        </authorList>
    </citation>
    <scope>NUCLEOTIDE SEQUENCE</scope>
</reference>
<proteinExistence type="predicted"/>
<organism evidence="2">
    <name type="scientific">Solanum chacoense</name>
    <name type="common">Chaco potato</name>
    <dbReference type="NCBI Taxonomy" id="4108"/>
    <lineage>
        <taxon>Eukaryota</taxon>
        <taxon>Viridiplantae</taxon>
        <taxon>Streptophyta</taxon>
        <taxon>Embryophyta</taxon>
        <taxon>Tracheophyta</taxon>
        <taxon>Spermatophyta</taxon>
        <taxon>Magnoliopsida</taxon>
        <taxon>eudicotyledons</taxon>
        <taxon>Gunneridae</taxon>
        <taxon>Pentapetalae</taxon>
        <taxon>asterids</taxon>
        <taxon>lamiids</taxon>
        <taxon>Solanales</taxon>
        <taxon>Solanaceae</taxon>
        <taxon>Solanoideae</taxon>
        <taxon>Solaneae</taxon>
        <taxon>Solanum</taxon>
    </lineage>
</organism>
<feature type="non-terminal residue" evidence="2">
    <location>
        <position position="106"/>
    </location>
</feature>
<evidence type="ECO:0000313" key="2">
    <source>
        <dbReference type="EMBL" id="JAP11798.1"/>
    </source>
</evidence>
<keyword evidence="1" id="KW-0472">Membrane</keyword>
<dbReference type="EMBL" id="GEDG01030680">
    <property type="protein sequence ID" value="JAP11798.1"/>
    <property type="molecule type" value="Transcribed_RNA"/>
</dbReference>